<protein>
    <submittedName>
        <fullName evidence="1">Uncharacterized protein</fullName>
    </submittedName>
</protein>
<evidence type="ECO:0000313" key="2">
    <source>
        <dbReference type="Proteomes" id="UP001489719"/>
    </source>
</evidence>
<sequence>MEDNLVLVSDVVHVRNIHCASCVRAISSILYSLSPPPVKVETSVTDKTVRITHSEGITREAIRSALKHGGFEPVSSAEHAGATETSLASAAFSSKPFPFNLAANWSRRRHHRKYCDACHSDHEPLFKRKRKSTDSVPMTTVGSEQPEQSTEYLALYSVGGMTCASCSNAITAAVKGIPGVLDISVDVLGNSARAVVARQNLADEIKDAIDDIGYECELVEILPVGRPSSDQQTWKVTASIGGMTCASCVNALSEAFKQLDFVLETNITLLTNSGTFIVNDPNKLDVMRDTIEDIGYECGDISIVEDRSSVLKKQSRTVMIRVDGMYCEQCPRRINEALQEYGESVEIHSGPVTLDNNVIRLSYIPSIPSVTLRGIIKDLSSLSSKFTFTIVHPPTLEERAQQIALRERRRIAFRMVLSIVVAIPTFIIGIVMMMLLPKSSYYNQYVMEPIWAGRVGRGIWAVFFMSTVVYFFAADIFHVKAIKEIRSLWRSGVPFSRRLFRFGSMDLLMSLGTTVAYFASIALLALEAASKPVMSMSTGDLSSSSQSMDSMPLAADNSSSVPESMDSQGYSTTYFDSVVFLTMFLLVGRLLEAYSKSKTASAISLLTSLRPRTALLVDSATDKTEEVGIDFIEAGDTVRVLSGMSPPADGVVISGTADFNEAALTGESLPVEKQPGDKLFAGTSHSGGGAITMTVESAEGDSMLDQITNVVRQGQMKRAPIERVADLLTGYFVPTVTLIAILTFVIWLGLGEGGALPDGYLDIDIGGWPVWSLEFAISVFVVACPCGIGLAAPTALFVGTGIAAKYGILPRGGGEAFQEGAQVDVVVFDKTGTLTEGGAPKITDTMYLVEECKPVAIQIARDLELNSTHPLAKAILDYAERENAVTDSSDESISASTLESDVEKVELDGLKVEADVSLRPIPTLPSVKNANYRVRLGPVKVDDITEIAGRGLKGRVGNSSAGLATGTRDDDDIVEAIIGNEKWMAENGALLTDDESESMRSWKEQGKSVILLAVRRSTDEEKKFTVIALFAAADPLRPEAKYVVEQLHKRNIQTWMISGDNEVTAKAVARQVGIDADHVIAGVLPQEKAEKVSWLQKTASVGRRNGLLSGRYKKERSVVAMVGDGINDAPPLSTADVGIAIGSGSDIALSSAKFVLMSSQLTQILTLLDISRLVFRRVKFNFFWAGVYNMIGVPIAAGVIYPANHARLAPAWASLAMALSSVSVVCSSLALKLYRPRKYKY</sequence>
<reference evidence="2" key="1">
    <citation type="journal article" date="2024" name="Front. Bioeng. Biotechnol.">
        <title>Genome-scale model development and genomic sequencing of the oleaginous clade Lipomyces.</title>
        <authorList>
            <person name="Czajka J.J."/>
            <person name="Han Y."/>
            <person name="Kim J."/>
            <person name="Mondo S.J."/>
            <person name="Hofstad B.A."/>
            <person name="Robles A."/>
            <person name="Haridas S."/>
            <person name="Riley R."/>
            <person name="LaButti K."/>
            <person name="Pangilinan J."/>
            <person name="Andreopoulos W."/>
            <person name="Lipzen A."/>
            <person name="Yan J."/>
            <person name="Wang M."/>
            <person name="Ng V."/>
            <person name="Grigoriev I.V."/>
            <person name="Spatafora J.W."/>
            <person name="Magnuson J.K."/>
            <person name="Baker S.E."/>
            <person name="Pomraning K.R."/>
        </authorList>
    </citation>
    <scope>NUCLEOTIDE SEQUENCE [LARGE SCALE GENOMIC DNA]</scope>
    <source>
        <strain evidence="2">CBS 10300</strain>
    </source>
</reference>
<accession>A0ACC3TV74</accession>
<dbReference type="EMBL" id="MU970046">
    <property type="protein sequence ID" value="KAK9324807.1"/>
    <property type="molecule type" value="Genomic_DNA"/>
</dbReference>
<organism evidence="1 2">
    <name type="scientific">Lipomyces orientalis</name>
    <dbReference type="NCBI Taxonomy" id="1233043"/>
    <lineage>
        <taxon>Eukaryota</taxon>
        <taxon>Fungi</taxon>
        <taxon>Dikarya</taxon>
        <taxon>Ascomycota</taxon>
        <taxon>Saccharomycotina</taxon>
        <taxon>Lipomycetes</taxon>
        <taxon>Lipomycetales</taxon>
        <taxon>Lipomycetaceae</taxon>
        <taxon>Lipomyces</taxon>
    </lineage>
</organism>
<dbReference type="Proteomes" id="UP001489719">
    <property type="component" value="Unassembled WGS sequence"/>
</dbReference>
<name>A0ACC3TV74_9ASCO</name>
<proteinExistence type="predicted"/>
<gene>
    <name evidence="1" type="ORF">V1517DRAFT_316355</name>
</gene>
<comment type="caution">
    <text evidence="1">The sequence shown here is derived from an EMBL/GenBank/DDBJ whole genome shotgun (WGS) entry which is preliminary data.</text>
</comment>
<keyword evidence="2" id="KW-1185">Reference proteome</keyword>
<evidence type="ECO:0000313" key="1">
    <source>
        <dbReference type="EMBL" id="KAK9324807.1"/>
    </source>
</evidence>